<reference evidence="2" key="1">
    <citation type="journal article" date="2016" name="Genome Announc.">
        <title>Draft Genome Sequence of the Syntrophic Lactate-Degrading Bacterium Tepidanaerobacter syntrophicus JLT.</title>
        <authorList>
            <person name="Matsuura N."/>
            <person name="Ohashi A."/>
            <person name="Tourlousse D.M."/>
            <person name="Sekiguchi Y."/>
        </authorList>
    </citation>
    <scope>NUCLEOTIDE SEQUENCE [LARGE SCALE GENOMIC DNA]</scope>
    <source>
        <strain evidence="2">JL</strain>
    </source>
</reference>
<dbReference type="EMBL" id="DF977003">
    <property type="protein sequence ID" value="GAQ26096.1"/>
    <property type="molecule type" value="Genomic_DNA"/>
</dbReference>
<organism evidence="2">
    <name type="scientific">Tepidanaerobacter syntrophicus</name>
    <dbReference type="NCBI Taxonomy" id="224999"/>
    <lineage>
        <taxon>Bacteria</taxon>
        <taxon>Bacillati</taxon>
        <taxon>Bacillota</taxon>
        <taxon>Clostridia</taxon>
        <taxon>Thermosediminibacterales</taxon>
        <taxon>Tepidanaerobacteraceae</taxon>
        <taxon>Tepidanaerobacter</taxon>
    </lineage>
</organism>
<gene>
    <name evidence="2" type="ORF">TSYNT_9354</name>
</gene>
<dbReference type="SUPFAM" id="SSF69572">
    <property type="entry name" value="Activating enzymes of the ubiquitin-like proteins"/>
    <property type="match status" value="1"/>
</dbReference>
<sequence length="228" mass="24714">MDENIFSRTQILIGEAGIERLKNSKIAVIGLGGVGSFAVEAFARAGVGELVIVDHDVVMPSNLNRQIHATHSTVGISKVDAMKARISDINPSAKVIGIKEFYSSENASTILDSNFDYVVDAIDTLKSKIDLITYCIHLSIPIISAMGAGNKLDPLKFQVADISNTHTCPMARKIRKELRKIGIEKGLKVVFSTEIPITRHYPPGSISFVPSTMGLIVAGEVIRDLIKN</sequence>
<dbReference type="FunFam" id="3.40.50.720:FF:000141">
    <property type="entry name" value="tRNA threonylcarbamoyladenosine dehydratase"/>
    <property type="match status" value="1"/>
</dbReference>
<dbReference type="Gene3D" id="3.40.50.720">
    <property type="entry name" value="NAD(P)-binding Rossmann-like Domain"/>
    <property type="match status" value="1"/>
</dbReference>
<dbReference type="InterPro" id="IPR035985">
    <property type="entry name" value="Ubiquitin-activating_enz"/>
</dbReference>
<dbReference type="CDD" id="cd00755">
    <property type="entry name" value="YgdL_like"/>
    <property type="match status" value="1"/>
</dbReference>
<evidence type="ECO:0000313" key="3">
    <source>
        <dbReference type="Proteomes" id="UP000062160"/>
    </source>
</evidence>
<dbReference type="PANTHER" id="PTHR43267">
    <property type="entry name" value="TRNA THREONYLCARBAMOYLADENOSINE DEHYDRATASE"/>
    <property type="match status" value="1"/>
</dbReference>
<evidence type="ECO:0000259" key="1">
    <source>
        <dbReference type="Pfam" id="PF00899"/>
    </source>
</evidence>
<dbReference type="InterPro" id="IPR000594">
    <property type="entry name" value="ThiF_NAD_FAD-bd"/>
</dbReference>
<keyword evidence="3" id="KW-1185">Reference proteome</keyword>
<dbReference type="GO" id="GO:0061504">
    <property type="term" value="P:cyclic threonylcarbamoyladenosine biosynthetic process"/>
    <property type="evidence" value="ECO:0007669"/>
    <property type="project" value="TreeGrafter"/>
</dbReference>
<dbReference type="OrthoDB" id="9804150at2"/>
<dbReference type="Pfam" id="PF00899">
    <property type="entry name" value="ThiF"/>
    <property type="match status" value="1"/>
</dbReference>
<dbReference type="RefSeq" id="WP_059033873.1">
    <property type="nucleotide sequence ID" value="NZ_DF977003.1"/>
</dbReference>
<dbReference type="STRING" id="224999.GCA_001485475_02135"/>
<name>A0A0U9HGV5_9FIRM</name>
<dbReference type="GO" id="GO:0061503">
    <property type="term" value="F:tRNA threonylcarbamoyladenosine dehydratase"/>
    <property type="evidence" value="ECO:0007669"/>
    <property type="project" value="TreeGrafter"/>
</dbReference>
<dbReference type="Proteomes" id="UP000062160">
    <property type="component" value="Unassembled WGS sequence"/>
</dbReference>
<protein>
    <submittedName>
        <fullName evidence="2">tRNA A37 threonylcarbamoyladenosine dehydratase</fullName>
    </submittedName>
</protein>
<dbReference type="PANTHER" id="PTHR43267:SF1">
    <property type="entry name" value="TRNA THREONYLCARBAMOYLADENOSINE DEHYDRATASE"/>
    <property type="match status" value="1"/>
</dbReference>
<feature type="domain" description="THIF-type NAD/FAD binding fold" evidence="1">
    <location>
        <begin position="11"/>
        <end position="225"/>
    </location>
</feature>
<dbReference type="InterPro" id="IPR045886">
    <property type="entry name" value="ThiF/MoeB/HesA"/>
</dbReference>
<dbReference type="GO" id="GO:0008641">
    <property type="term" value="F:ubiquitin-like modifier activating enzyme activity"/>
    <property type="evidence" value="ECO:0007669"/>
    <property type="project" value="InterPro"/>
</dbReference>
<accession>A0A0U9HGV5</accession>
<evidence type="ECO:0000313" key="2">
    <source>
        <dbReference type="EMBL" id="GAQ26096.1"/>
    </source>
</evidence>
<proteinExistence type="predicted"/>
<dbReference type="AlphaFoldDB" id="A0A0U9HGV5"/>